<dbReference type="PANTHER" id="PTHR48047:SF150">
    <property type="entry name" value="SOLANIDINE UDP-GLUCOSE GLUCOSYLTRANSFERASE 1"/>
    <property type="match status" value="1"/>
</dbReference>
<dbReference type="PROSITE" id="PS00375">
    <property type="entry name" value="UDPGT"/>
    <property type="match status" value="1"/>
</dbReference>
<keyword evidence="2 4" id="KW-0328">Glycosyltransferase</keyword>
<dbReference type="OrthoDB" id="5835829at2759"/>
<dbReference type="EC" id="2.4.1.-" evidence="5"/>
<dbReference type="InterPro" id="IPR035595">
    <property type="entry name" value="UDP_glycos_trans_CS"/>
</dbReference>
<dbReference type="Gene3D" id="3.40.50.2000">
    <property type="entry name" value="Glycogen Phosphorylase B"/>
    <property type="match status" value="2"/>
</dbReference>
<evidence type="ECO:0000313" key="7">
    <source>
        <dbReference type="EMBL" id="KAF9600111.1"/>
    </source>
</evidence>
<dbReference type="Pfam" id="PF00201">
    <property type="entry name" value="UDPGT"/>
    <property type="match status" value="1"/>
</dbReference>
<gene>
    <name evidence="7" type="ORF">IFM89_003658</name>
</gene>
<accession>A0A835HJG2</accession>
<dbReference type="AlphaFoldDB" id="A0A835HJG2"/>
<organism evidence="7 8">
    <name type="scientific">Coptis chinensis</name>
    <dbReference type="NCBI Taxonomy" id="261450"/>
    <lineage>
        <taxon>Eukaryota</taxon>
        <taxon>Viridiplantae</taxon>
        <taxon>Streptophyta</taxon>
        <taxon>Embryophyta</taxon>
        <taxon>Tracheophyta</taxon>
        <taxon>Spermatophyta</taxon>
        <taxon>Magnoliopsida</taxon>
        <taxon>Ranunculales</taxon>
        <taxon>Ranunculaceae</taxon>
        <taxon>Coptidoideae</taxon>
        <taxon>Coptis</taxon>
    </lineage>
</organism>
<dbReference type="GO" id="GO:0035251">
    <property type="term" value="F:UDP-glucosyltransferase activity"/>
    <property type="evidence" value="ECO:0007669"/>
    <property type="project" value="TreeGrafter"/>
</dbReference>
<evidence type="ECO:0000256" key="1">
    <source>
        <dbReference type="ARBA" id="ARBA00009995"/>
    </source>
</evidence>
<proteinExistence type="inferred from homology"/>
<dbReference type="FunFam" id="3.40.50.2000:FF:000047">
    <property type="entry name" value="Glycosyltransferase"/>
    <property type="match status" value="1"/>
</dbReference>
<dbReference type="InterPro" id="IPR002213">
    <property type="entry name" value="UDP_glucos_trans"/>
</dbReference>
<keyword evidence="8" id="KW-1185">Reference proteome</keyword>
<protein>
    <recommendedName>
        <fullName evidence="5">Glycosyltransferase</fullName>
        <ecNumber evidence="5">2.4.1.-</ecNumber>
    </recommendedName>
</protein>
<feature type="coiled-coil region" evidence="6">
    <location>
        <begin position="421"/>
        <end position="455"/>
    </location>
</feature>
<sequence>MIFLPFLAPGHMLPMVDMARLFSSHGVTVTIITTTFNAAQFLKAIDKDINSGHKIAIHTVELPSEETTLPQGTENFTTISSLAMAGNLFRAMTKLQPQIEQFIKERSPHCIVSDMYFPWTVDLALSLGIPRLVFHGCSYFALCCMDTIKRYAPHTKVTGEAQSFLIPGLPDEIEIMASQLPDYVRTPGGYTLLLDHIREADKRSFGVLVNSFYELETAYADHYTNVTGNKAWHIGPLHQSIKRDTADKAERGNEVHVVEHGCLTWLNCKKPNSVLYVSFGSLTHFTSAQLLEIAFGLEASGYPFIWVVRKEETMPLEGDEMWLPEGFEERMMENEMGLIIRGWAPQMLILEHPSIGGFVTHCGWNSTLESVTAGVPMITWPLAAEQFYNEKLISKVLKIGAEVGVEEWHPLIQAHGYLVTRKKIEKAVTQLMGVNEEAKERRKRTEELGEMAKRAVEEGGSSHVNITSLLNKLRLMQCHVQPVG</sequence>
<dbReference type="Proteomes" id="UP000631114">
    <property type="component" value="Unassembled WGS sequence"/>
</dbReference>
<comment type="similarity">
    <text evidence="1 4">Belongs to the UDP-glycosyltransferase family.</text>
</comment>
<dbReference type="EMBL" id="JADFTS010000006">
    <property type="protein sequence ID" value="KAF9600111.1"/>
    <property type="molecule type" value="Genomic_DNA"/>
</dbReference>
<evidence type="ECO:0000313" key="8">
    <source>
        <dbReference type="Proteomes" id="UP000631114"/>
    </source>
</evidence>
<evidence type="ECO:0000256" key="3">
    <source>
        <dbReference type="ARBA" id="ARBA00022679"/>
    </source>
</evidence>
<evidence type="ECO:0000256" key="4">
    <source>
        <dbReference type="RuleBase" id="RU003718"/>
    </source>
</evidence>
<evidence type="ECO:0000256" key="2">
    <source>
        <dbReference type="ARBA" id="ARBA00022676"/>
    </source>
</evidence>
<evidence type="ECO:0000256" key="5">
    <source>
        <dbReference type="RuleBase" id="RU362057"/>
    </source>
</evidence>
<keyword evidence="3 4" id="KW-0808">Transferase</keyword>
<dbReference type="CDD" id="cd03784">
    <property type="entry name" value="GT1_Gtf-like"/>
    <property type="match status" value="1"/>
</dbReference>
<keyword evidence="6" id="KW-0175">Coiled coil</keyword>
<dbReference type="FunFam" id="3.40.50.2000:FF:000071">
    <property type="entry name" value="Glycosyltransferase"/>
    <property type="match status" value="1"/>
</dbReference>
<dbReference type="PANTHER" id="PTHR48047">
    <property type="entry name" value="GLYCOSYLTRANSFERASE"/>
    <property type="match status" value="1"/>
</dbReference>
<evidence type="ECO:0000256" key="6">
    <source>
        <dbReference type="SAM" id="Coils"/>
    </source>
</evidence>
<name>A0A835HJG2_9MAGN</name>
<reference evidence="7 8" key="1">
    <citation type="submission" date="2020-10" db="EMBL/GenBank/DDBJ databases">
        <title>The Coptis chinensis genome and diversification of protoberbering-type alkaloids.</title>
        <authorList>
            <person name="Wang B."/>
            <person name="Shu S."/>
            <person name="Song C."/>
            <person name="Liu Y."/>
        </authorList>
    </citation>
    <scope>NUCLEOTIDE SEQUENCE [LARGE SCALE GENOMIC DNA]</scope>
    <source>
        <strain evidence="7">HL-2020</strain>
        <tissue evidence="7">Leaf</tissue>
    </source>
</reference>
<dbReference type="SUPFAM" id="SSF53756">
    <property type="entry name" value="UDP-Glycosyltransferase/glycogen phosphorylase"/>
    <property type="match status" value="1"/>
</dbReference>
<comment type="caution">
    <text evidence="7">The sequence shown here is derived from an EMBL/GenBank/DDBJ whole genome shotgun (WGS) entry which is preliminary data.</text>
</comment>